<evidence type="ECO:0000256" key="1">
    <source>
        <dbReference type="SAM" id="Phobius"/>
    </source>
</evidence>
<dbReference type="EMBL" id="JBHSFN010000006">
    <property type="protein sequence ID" value="MFC4586939.1"/>
    <property type="molecule type" value="Genomic_DNA"/>
</dbReference>
<gene>
    <name evidence="3" type="ORF">ACFO8L_12685</name>
</gene>
<evidence type="ECO:0000313" key="4">
    <source>
        <dbReference type="Proteomes" id="UP001595891"/>
    </source>
</evidence>
<name>A0ABV9ED33_9ACTN</name>
<comment type="caution">
    <text evidence="3">The sequence shown here is derived from an EMBL/GenBank/DDBJ whole genome shotgun (WGS) entry which is preliminary data.</text>
</comment>
<sequence length="175" mass="19592">MTSRDDLRIGDAERDEVMTALREHFAQGRLTHDELDERLDTALGARTVGDLRRVTADLPEQRSQRPAAYDAPWRPEGMPLPPRGDLGTWGHHMADLPRPPFQGRRRHGGPPVFLIILAVFLVASAVGGAFAPLLGLLKVLFIMGVVFAIVRLAHHRHHGHPHLGHHHSHLGRRHR</sequence>
<evidence type="ECO:0000313" key="3">
    <source>
        <dbReference type="EMBL" id="MFC4586939.1"/>
    </source>
</evidence>
<protein>
    <submittedName>
        <fullName evidence="3">DUF1707 domain-containing protein</fullName>
    </submittedName>
</protein>
<keyword evidence="4" id="KW-1185">Reference proteome</keyword>
<keyword evidence="1" id="KW-1133">Transmembrane helix</keyword>
<reference evidence="4" key="1">
    <citation type="journal article" date="2019" name="Int. J. Syst. Evol. Microbiol.">
        <title>The Global Catalogue of Microorganisms (GCM) 10K type strain sequencing project: providing services to taxonomists for standard genome sequencing and annotation.</title>
        <authorList>
            <consortium name="The Broad Institute Genomics Platform"/>
            <consortium name="The Broad Institute Genome Sequencing Center for Infectious Disease"/>
            <person name="Wu L."/>
            <person name="Ma J."/>
        </authorList>
    </citation>
    <scope>NUCLEOTIDE SEQUENCE [LARGE SCALE GENOMIC DNA]</scope>
    <source>
        <strain evidence="4">CCUG 49560</strain>
    </source>
</reference>
<dbReference type="RefSeq" id="WP_262848951.1">
    <property type="nucleotide sequence ID" value="NZ_JANZYP010000079.1"/>
</dbReference>
<dbReference type="Pfam" id="PF08044">
    <property type="entry name" value="DUF1707"/>
    <property type="match status" value="1"/>
</dbReference>
<dbReference type="PANTHER" id="PTHR40763">
    <property type="entry name" value="MEMBRANE PROTEIN-RELATED"/>
    <property type="match status" value="1"/>
</dbReference>
<keyword evidence="1" id="KW-0472">Membrane</keyword>
<feature type="domain" description="DUF1707" evidence="2">
    <location>
        <begin position="7"/>
        <end position="59"/>
    </location>
</feature>
<keyword evidence="1" id="KW-0812">Transmembrane</keyword>
<feature type="transmembrane region" description="Helical" evidence="1">
    <location>
        <begin position="112"/>
        <end position="130"/>
    </location>
</feature>
<dbReference type="InterPro" id="IPR012551">
    <property type="entry name" value="DUF1707_SHOCT-like"/>
</dbReference>
<dbReference type="Proteomes" id="UP001595891">
    <property type="component" value="Unassembled WGS sequence"/>
</dbReference>
<accession>A0ABV9ED33</accession>
<dbReference type="PANTHER" id="PTHR40763:SF5">
    <property type="entry name" value="MEMBRANE PROTEIN"/>
    <property type="match status" value="1"/>
</dbReference>
<proteinExistence type="predicted"/>
<organism evidence="3 4">
    <name type="scientific">Sphaerisporangium corydalis</name>
    <dbReference type="NCBI Taxonomy" id="1441875"/>
    <lineage>
        <taxon>Bacteria</taxon>
        <taxon>Bacillati</taxon>
        <taxon>Actinomycetota</taxon>
        <taxon>Actinomycetes</taxon>
        <taxon>Streptosporangiales</taxon>
        <taxon>Streptosporangiaceae</taxon>
        <taxon>Sphaerisporangium</taxon>
    </lineage>
</organism>
<evidence type="ECO:0000259" key="2">
    <source>
        <dbReference type="Pfam" id="PF08044"/>
    </source>
</evidence>